<comment type="caution">
    <text evidence="2">The sequence shown here is derived from an EMBL/GenBank/DDBJ whole genome shotgun (WGS) entry which is preliminary data.</text>
</comment>
<sequence length="159" mass="17916">MERALFDNDAYGAISFILTIVFVCIAAVLLINVLVALFKIEKLDKDKQADEAWAYHRFLLYEEYSRISILPPPFSVIQYLGELILTIMKVCKPRSLCGIMITPIANITEMVPGLATLSFFGLQTQIIDKESRNLLQPPCKGELCIKGSWPGQARTIYND</sequence>
<evidence type="ECO:0000313" key="3">
    <source>
        <dbReference type="EMBL" id="CAF4181568.1"/>
    </source>
</evidence>
<keyword evidence="1" id="KW-0472">Membrane</keyword>
<protein>
    <recommendedName>
        <fullName evidence="5">Ion transport domain-containing protein</fullName>
    </recommendedName>
</protein>
<dbReference type="InterPro" id="IPR042099">
    <property type="entry name" value="ANL_N_sf"/>
</dbReference>
<dbReference type="SUPFAM" id="SSF56801">
    <property type="entry name" value="Acetyl-CoA synthetase-like"/>
    <property type="match status" value="1"/>
</dbReference>
<dbReference type="PANTHER" id="PTHR24095">
    <property type="entry name" value="ACETYL-COENZYME A SYNTHETASE"/>
    <property type="match status" value="1"/>
</dbReference>
<keyword evidence="1" id="KW-1133">Transmembrane helix</keyword>
<keyword evidence="4" id="KW-1185">Reference proteome</keyword>
<keyword evidence="1" id="KW-0812">Transmembrane</keyword>
<dbReference type="GO" id="GO:0006085">
    <property type="term" value="P:acetyl-CoA biosynthetic process"/>
    <property type="evidence" value="ECO:0007669"/>
    <property type="project" value="TreeGrafter"/>
</dbReference>
<proteinExistence type="predicted"/>
<dbReference type="Proteomes" id="UP000663829">
    <property type="component" value="Unassembled WGS sequence"/>
</dbReference>
<name>A0A815FPN4_9BILA</name>
<feature type="transmembrane region" description="Helical" evidence="1">
    <location>
        <begin position="12"/>
        <end position="38"/>
    </location>
</feature>
<gene>
    <name evidence="2" type="ORF">GPM918_LOCUS29862</name>
    <name evidence="3" type="ORF">SRO942_LOCUS30462</name>
</gene>
<dbReference type="AlphaFoldDB" id="A0A815FPN4"/>
<dbReference type="Proteomes" id="UP000681722">
    <property type="component" value="Unassembled WGS sequence"/>
</dbReference>
<organism evidence="2 4">
    <name type="scientific">Didymodactylos carnosus</name>
    <dbReference type="NCBI Taxonomy" id="1234261"/>
    <lineage>
        <taxon>Eukaryota</taxon>
        <taxon>Metazoa</taxon>
        <taxon>Spiralia</taxon>
        <taxon>Gnathifera</taxon>
        <taxon>Rotifera</taxon>
        <taxon>Eurotatoria</taxon>
        <taxon>Bdelloidea</taxon>
        <taxon>Philodinida</taxon>
        <taxon>Philodinidae</taxon>
        <taxon>Didymodactylos</taxon>
    </lineage>
</organism>
<dbReference type="PANTHER" id="PTHR24095:SF14">
    <property type="entry name" value="ACETYL-COENZYME A SYNTHETASE 1"/>
    <property type="match status" value="1"/>
</dbReference>
<evidence type="ECO:0000313" key="4">
    <source>
        <dbReference type="Proteomes" id="UP000663829"/>
    </source>
</evidence>
<dbReference type="Gene3D" id="3.40.50.12780">
    <property type="entry name" value="N-terminal domain of ligase-like"/>
    <property type="match status" value="1"/>
</dbReference>
<accession>A0A815FPN4</accession>
<evidence type="ECO:0008006" key="5">
    <source>
        <dbReference type="Google" id="ProtNLM"/>
    </source>
</evidence>
<evidence type="ECO:0000313" key="2">
    <source>
        <dbReference type="EMBL" id="CAF1329267.1"/>
    </source>
</evidence>
<evidence type="ECO:0000256" key="1">
    <source>
        <dbReference type="SAM" id="Phobius"/>
    </source>
</evidence>
<dbReference type="EMBL" id="CAJOBC010052218">
    <property type="protein sequence ID" value="CAF4181568.1"/>
    <property type="molecule type" value="Genomic_DNA"/>
</dbReference>
<dbReference type="EMBL" id="CAJNOQ010013811">
    <property type="protein sequence ID" value="CAF1329267.1"/>
    <property type="molecule type" value="Genomic_DNA"/>
</dbReference>
<dbReference type="GO" id="GO:0003987">
    <property type="term" value="F:acetate-CoA ligase activity"/>
    <property type="evidence" value="ECO:0007669"/>
    <property type="project" value="TreeGrafter"/>
</dbReference>
<dbReference type="OrthoDB" id="194358at2759"/>
<reference evidence="2" key="1">
    <citation type="submission" date="2021-02" db="EMBL/GenBank/DDBJ databases">
        <authorList>
            <person name="Nowell W R."/>
        </authorList>
    </citation>
    <scope>NUCLEOTIDE SEQUENCE</scope>
</reference>